<dbReference type="GO" id="GO:0005634">
    <property type="term" value="C:nucleus"/>
    <property type="evidence" value="ECO:0007669"/>
    <property type="project" value="TreeGrafter"/>
</dbReference>
<dbReference type="InterPro" id="IPR023128">
    <property type="entry name" value="Prot_N_Gln_amidohydro_ab_roll"/>
</dbReference>
<evidence type="ECO:0000256" key="3">
    <source>
        <dbReference type="ARBA" id="ARBA00012718"/>
    </source>
</evidence>
<dbReference type="AlphaFoldDB" id="A0AAE0TAM6"/>
<dbReference type="InterPro" id="IPR039733">
    <property type="entry name" value="NTAQ1"/>
</dbReference>
<keyword evidence="5 8" id="KW-0378">Hydrolase</keyword>
<dbReference type="GO" id="GO:0070773">
    <property type="term" value="F:protein-N-terminal glutamine amidohydrolase activity"/>
    <property type="evidence" value="ECO:0007669"/>
    <property type="project" value="UniProtKB-UniRule"/>
</dbReference>
<organism evidence="10 11">
    <name type="scientific">Potamilus streckersoni</name>
    <dbReference type="NCBI Taxonomy" id="2493646"/>
    <lineage>
        <taxon>Eukaryota</taxon>
        <taxon>Metazoa</taxon>
        <taxon>Spiralia</taxon>
        <taxon>Lophotrochozoa</taxon>
        <taxon>Mollusca</taxon>
        <taxon>Bivalvia</taxon>
        <taxon>Autobranchia</taxon>
        <taxon>Heteroconchia</taxon>
        <taxon>Palaeoheterodonta</taxon>
        <taxon>Unionida</taxon>
        <taxon>Unionoidea</taxon>
        <taxon>Unionidae</taxon>
        <taxon>Ambleminae</taxon>
        <taxon>Lampsilini</taxon>
        <taxon>Potamilus</taxon>
    </lineage>
</organism>
<reference evidence="10" key="1">
    <citation type="journal article" date="2021" name="Genome Biol. Evol.">
        <title>A High-Quality Reference Genome for a Parasitic Bivalve with Doubly Uniparental Inheritance (Bivalvia: Unionida).</title>
        <authorList>
            <person name="Smith C.H."/>
        </authorList>
    </citation>
    <scope>NUCLEOTIDE SEQUENCE</scope>
    <source>
        <strain evidence="10">CHS0354</strain>
    </source>
</reference>
<evidence type="ECO:0000259" key="9">
    <source>
        <dbReference type="Pfam" id="PF09764"/>
    </source>
</evidence>
<dbReference type="Pfam" id="PF09764">
    <property type="entry name" value="Nt_Gln_amidase"/>
    <property type="match status" value="1"/>
</dbReference>
<feature type="domain" description="Protein N-terminal glutamine amidohydrolase alpha beta roll" evidence="9">
    <location>
        <begin position="31"/>
        <end position="208"/>
    </location>
</feature>
<dbReference type="Gene3D" id="3.10.620.10">
    <property type="entry name" value="Protein N-terminal glutamine amidohydrolase, alpha beta roll"/>
    <property type="match status" value="1"/>
</dbReference>
<dbReference type="GO" id="GO:0005829">
    <property type="term" value="C:cytosol"/>
    <property type="evidence" value="ECO:0007669"/>
    <property type="project" value="TreeGrafter"/>
</dbReference>
<comment type="caution">
    <text evidence="10">The sequence shown here is derived from an EMBL/GenBank/DDBJ whole genome shotgun (WGS) entry which is preliminary data.</text>
</comment>
<comment type="similarity">
    <text evidence="1 8">Belongs to the NTAQ1 family.</text>
</comment>
<comment type="subunit">
    <text evidence="2 8">Monomer.</text>
</comment>
<dbReference type="FunFam" id="3.10.620.10:FF:000001">
    <property type="entry name" value="Blast:Protein N-terminal glutamine amidohydrolase"/>
    <property type="match status" value="1"/>
</dbReference>
<comment type="catalytic activity">
    <reaction evidence="7 8">
        <text>N-terminal L-glutaminyl-[protein] + H2O = N-terminal L-glutamyl-[protein] + NH4(+)</text>
        <dbReference type="Rhea" id="RHEA:50680"/>
        <dbReference type="Rhea" id="RHEA-COMP:12668"/>
        <dbReference type="Rhea" id="RHEA-COMP:12777"/>
        <dbReference type="ChEBI" id="CHEBI:15377"/>
        <dbReference type="ChEBI" id="CHEBI:28938"/>
        <dbReference type="ChEBI" id="CHEBI:64721"/>
        <dbReference type="ChEBI" id="CHEBI:64722"/>
        <dbReference type="EC" id="3.5.1.122"/>
    </reaction>
</comment>
<name>A0AAE0TAM6_9BIVA</name>
<evidence type="ECO:0000256" key="1">
    <source>
        <dbReference type="ARBA" id="ARBA00008985"/>
    </source>
</evidence>
<dbReference type="InterPro" id="IPR037132">
    <property type="entry name" value="N_Gln_amidohydro_ab_roll_sf"/>
</dbReference>
<dbReference type="EC" id="3.5.1.122" evidence="3 8"/>
<accession>A0AAE0TAM6</accession>
<proteinExistence type="inferred from homology"/>
<reference evidence="10" key="2">
    <citation type="journal article" date="2021" name="Genome Biol. Evol.">
        <title>Developing a high-quality reference genome for a parasitic bivalve with doubly uniparental inheritance (Bivalvia: Unionida).</title>
        <authorList>
            <person name="Smith C.H."/>
        </authorList>
    </citation>
    <scope>NUCLEOTIDE SEQUENCE</scope>
    <source>
        <strain evidence="10">CHS0354</strain>
        <tissue evidence="10">Mantle</tissue>
    </source>
</reference>
<gene>
    <name evidence="10" type="ORF">CHS0354_041449</name>
</gene>
<dbReference type="Proteomes" id="UP001195483">
    <property type="component" value="Unassembled WGS sequence"/>
</dbReference>
<keyword evidence="11" id="KW-1185">Reference proteome</keyword>
<dbReference type="GO" id="GO:0008418">
    <property type="term" value="F:protein-N-terminal asparagine amidohydrolase activity"/>
    <property type="evidence" value="ECO:0007669"/>
    <property type="project" value="UniProtKB-UniRule"/>
</dbReference>
<evidence type="ECO:0000256" key="4">
    <source>
        <dbReference type="ARBA" id="ARBA00021247"/>
    </source>
</evidence>
<evidence type="ECO:0000256" key="6">
    <source>
        <dbReference type="ARBA" id="ARBA00029677"/>
    </source>
</evidence>
<evidence type="ECO:0000256" key="7">
    <source>
        <dbReference type="ARBA" id="ARBA00048768"/>
    </source>
</evidence>
<dbReference type="EMBL" id="JAEAOA010002346">
    <property type="protein sequence ID" value="KAK3606498.1"/>
    <property type="molecule type" value="Genomic_DNA"/>
</dbReference>
<evidence type="ECO:0000313" key="11">
    <source>
        <dbReference type="Proteomes" id="UP001195483"/>
    </source>
</evidence>
<reference evidence="10" key="3">
    <citation type="submission" date="2023-05" db="EMBL/GenBank/DDBJ databases">
        <authorList>
            <person name="Smith C.H."/>
        </authorList>
    </citation>
    <scope>NUCLEOTIDE SEQUENCE</scope>
    <source>
        <strain evidence="10">CHS0354</strain>
        <tissue evidence="10">Mantle</tissue>
    </source>
</reference>
<comment type="function">
    <text evidence="8">Mediates the side-chain deamidation of N-terminal glutamine residues to glutamate, an important step in N-end rule pathway of protein degradation. Conversion of the resulting N-terminal glutamine to glutamate renders the protein susceptible to arginylation, polyubiquitination and degradation as specified by the N-end rule. Does not act on substrates with internal or C-terminal glutamine and does not act on non-glutamine residues in any position.</text>
</comment>
<evidence type="ECO:0000256" key="5">
    <source>
        <dbReference type="ARBA" id="ARBA00022801"/>
    </source>
</evidence>
<dbReference type="PANTHER" id="PTHR13035:SF0">
    <property type="entry name" value="PROTEIN N-TERMINAL GLUTAMINE AMIDOHYDROLASE"/>
    <property type="match status" value="1"/>
</dbReference>
<evidence type="ECO:0000256" key="2">
    <source>
        <dbReference type="ARBA" id="ARBA00011245"/>
    </source>
</evidence>
<evidence type="ECO:0000256" key="8">
    <source>
        <dbReference type="RuleBase" id="RU367082"/>
    </source>
</evidence>
<sequence length="209" mass="24627">MESQVKAEESENVSSNPETDFNIPVIQDCVYTSCYCEENVWKLCEHVQLNFPEHQKNCFCVFISNPEKKIPLWCQKSSSEEDGLVIWDYHVIFVYKSKDKSLVYDLDTRLPFPCDIQEYLSKAIRSDLLIKPEFHRFFRVIPSEEFIRRFASDRSHMLNEEGKWIKEPPNYPCIQTKESTNNIQDFINMCPGTGHGTVMDFSDFKKNFH</sequence>
<protein>
    <recommendedName>
        <fullName evidence="4 8">Protein N-terminal glutamine amidohydrolase</fullName>
        <ecNumber evidence="3 8">3.5.1.122</ecNumber>
    </recommendedName>
    <alternativeName>
        <fullName evidence="6 8">Protein NH2-terminal glutamine deamidase</fullName>
    </alternativeName>
</protein>
<evidence type="ECO:0000313" key="10">
    <source>
        <dbReference type="EMBL" id="KAK3606498.1"/>
    </source>
</evidence>
<dbReference type="PANTHER" id="PTHR13035">
    <property type="entry name" value="PROTEIN N-TERMINAL GLUTAMINE AMIDOHYDROLASE"/>
    <property type="match status" value="1"/>
</dbReference>